<sequence length="525" mass="54053">MRNGLEAGALDVLQMRLDAIAAGMQATLFRTAVSPVVREGGDASCAIFTEGGELLALSDAIPLLLGALPGAVRAILARFPAGEMAEGDIFLMNDPFAGGTHLPDITVLVPVFSGSALVAFAASILHHQDIGGMRPGSVPPDATDIFQEGIRLPPMRLARGGRLLPEVEELIGFNSRAPGIVLGDIAAQVAAGVSAARALQTVAAELGEALFLQRSAACLSRSETQARRFLETMPEGPFAGADGLDPTPGLPPVEVRLSLSFAGGRMRADFSGSSPQVAAPINCVRSGPLSSALYVLLSLLPPTIGRNGGILRLLTLELPEASVVNAAPPAAVNARMGMVRSITSALLQAVSQAIPERMPAANSGMSYVLAFSGNWPDGRRFVTTEIIAGGAGGGPQKRGADAVSTDVGNAMNMPVEALEDIAPIRLVSARIRRGSGGRGRFDGGDGIERVYEALADGISVSLRGERFTRVPQGLRGGGAPSPSRATVLRAGGDSIPLASRSTVRLDRGDRLVVESCGGAGYGTPP</sequence>
<dbReference type="Proteomes" id="UP001597371">
    <property type="component" value="Unassembled WGS sequence"/>
</dbReference>
<name>A0ABW5CLQ2_9HYPH</name>
<dbReference type="Pfam" id="PF02538">
    <property type="entry name" value="Hydantoinase_B"/>
    <property type="match status" value="1"/>
</dbReference>
<evidence type="ECO:0000259" key="1">
    <source>
        <dbReference type="Pfam" id="PF02538"/>
    </source>
</evidence>
<comment type="caution">
    <text evidence="2">The sequence shown here is derived from an EMBL/GenBank/DDBJ whole genome shotgun (WGS) entry which is preliminary data.</text>
</comment>
<dbReference type="InterPro" id="IPR003692">
    <property type="entry name" value="Hydantoinase_B"/>
</dbReference>
<dbReference type="InterPro" id="IPR045079">
    <property type="entry name" value="Oxoprolinase-like"/>
</dbReference>
<dbReference type="EMBL" id="JBHUIJ010000013">
    <property type="protein sequence ID" value="MFD2238084.1"/>
    <property type="molecule type" value="Genomic_DNA"/>
</dbReference>
<gene>
    <name evidence="2" type="ORF">ACFSKQ_11500</name>
</gene>
<dbReference type="PANTHER" id="PTHR11365">
    <property type="entry name" value="5-OXOPROLINASE RELATED"/>
    <property type="match status" value="1"/>
</dbReference>
<evidence type="ECO:0000313" key="2">
    <source>
        <dbReference type="EMBL" id="MFD2238084.1"/>
    </source>
</evidence>
<accession>A0ABW5CLQ2</accession>
<proteinExistence type="predicted"/>
<dbReference type="RefSeq" id="WP_209739121.1">
    <property type="nucleotide sequence ID" value="NZ_CP072611.1"/>
</dbReference>
<keyword evidence="3" id="KW-1185">Reference proteome</keyword>
<organism evidence="2 3">
    <name type="scientific">Aureimonas populi</name>
    <dbReference type="NCBI Taxonomy" id="1701758"/>
    <lineage>
        <taxon>Bacteria</taxon>
        <taxon>Pseudomonadati</taxon>
        <taxon>Pseudomonadota</taxon>
        <taxon>Alphaproteobacteria</taxon>
        <taxon>Hyphomicrobiales</taxon>
        <taxon>Aurantimonadaceae</taxon>
        <taxon>Aureimonas</taxon>
    </lineage>
</organism>
<dbReference type="PANTHER" id="PTHR11365:SF23">
    <property type="entry name" value="HYPOTHETICAL 5-OXOPROLINASE (EUROFUNG)-RELATED"/>
    <property type="match status" value="1"/>
</dbReference>
<feature type="domain" description="Hydantoinase B/oxoprolinase" evidence="1">
    <location>
        <begin position="10"/>
        <end position="524"/>
    </location>
</feature>
<protein>
    <submittedName>
        <fullName evidence="2">Hydantoinase B/oxoprolinase family protein</fullName>
    </submittedName>
</protein>
<evidence type="ECO:0000313" key="3">
    <source>
        <dbReference type="Proteomes" id="UP001597371"/>
    </source>
</evidence>
<reference evidence="3" key="1">
    <citation type="journal article" date="2019" name="Int. J. Syst. Evol. Microbiol.">
        <title>The Global Catalogue of Microorganisms (GCM) 10K type strain sequencing project: providing services to taxonomists for standard genome sequencing and annotation.</title>
        <authorList>
            <consortium name="The Broad Institute Genomics Platform"/>
            <consortium name="The Broad Institute Genome Sequencing Center for Infectious Disease"/>
            <person name="Wu L."/>
            <person name="Ma J."/>
        </authorList>
    </citation>
    <scope>NUCLEOTIDE SEQUENCE [LARGE SCALE GENOMIC DNA]</scope>
    <source>
        <strain evidence="3">ZS-35-S2</strain>
    </source>
</reference>